<dbReference type="RefSeq" id="WP_344740372.1">
    <property type="nucleotide sequence ID" value="NZ_BAABAY010000001.1"/>
</dbReference>
<dbReference type="Proteomes" id="UP001610100">
    <property type="component" value="Unassembled WGS sequence"/>
</dbReference>
<name>A0ABW7MXQ4_9FLAO</name>
<sequence length="147" mass="17341">METKEINAKYDVWLNAENMHRDSRNWLSELEFAKDEELFLDDLIKSYTLQLIDSKHFAESKKVIDKLSKIQKETDALLEIVKNHEKGLSIMVDGINEFDKEKAFKNKHVKLIINVKNFLDRYKTIKTELFTVVKGVLKEGKQKRLLE</sequence>
<keyword evidence="2" id="KW-1185">Reference proteome</keyword>
<organism evidence="1 2">
    <name type="scientific">Gaetbulibacter aestuarii</name>
    <dbReference type="NCBI Taxonomy" id="1502358"/>
    <lineage>
        <taxon>Bacteria</taxon>
        <taxon>Pseudomonadati</taxon>
        <taxon>Bacteroidota</taxon>
        <taxon>Flavobacteriia</taxon>
        <taxon>Flavobacteriales</taxon>
        <taxon>Flavobacteriaceae</taxon>
        <taxon>Gaetbulibacter</taxon>
    </lineage>
</organism>
<dbReference type="EMBL" id="JBAWKB010000001">
    <property type="protein sequence ID" value="MFH6771330.1"/>
    <property type="molecule type" value="Genomic_DNA"/>
</dbReference>
<proteinExistence type="predicted"/>
<reference evidence="1 2" key="1">
    <citation type="submission" date="2024-02" db="EMBL/GenBank/DDBJ databases">
        <title>A Gaetbulibacter species isolated from tidal flats and genomic insights of their niches.</title>
        <authorList>
            <person name="Ye Y."/>
        </authorList>
    </citation>
    <scope>NUCLEOTIDE SEQUENCE [LARGE SCALE GENOMIC DNA]</scope>
    <source>
        <strain evidence="1 2">KYW382</strain>
    </source>
</reference>
<evidence type="ECO:0000313" key="2">
    <source>
        <dbReference type="Proteomes" id="UP001610100"/>
    </source>
</evidence>
<gene>
    <name evidence="1" type="ORF">V8G58_05230</name>
</gene>
<accession>A0ABW7MXQ4</accession>
<evidence type="ECO:0000313" key="1">
    <source>
        <dbReference type="EMBL" id="MFH6771330.1"/>
    </source>
</evidence>
<comment type="caution">
    <text evidence="1">The sequence shown here is derived from an EMBL/GenBank/DDBJ whole genome shotgun (WGS) entry which is preliminary data.</text>
</comment>
<protein>
    <submittedName>
        <fullName evidence="1">Uncharacterized protein</fullName>
    </submittedName>
</protein>